<evidence type="ECO:0000256" key="4">
    <source>
        <dbReference type="ARBA" id="ARBA00023004"/>
    </source>
</evidence>
<evidence type="ECO:0000313" key="8">
    <source>
        <dbReference type="EMBL" id="NEU03990.1"/>
    </source>
</evidence>
<dbReference type="EMBL" id="JAAGPU010000004">
    <property type="protein sequence ID" value="NEU03990.1"/>
    <property type="molecule type" value="Genomic_DNA"/>
</dbReference>
<comment type="caution">
    <text evidence="8">The sequence shown here is derived from an EMBL/GenBank/DDBJ whole genome shotgun (WGS) entry which is preliminary data.</text>
</comment>
<name>A0A6M0GZM4_9CLOT</name>
<dbReference type="InterPro" id="IPR017900">
    <property type="entry name" value="4Fe4S_Fe_S_CS"/>
</dbReference>
<keyword evidence="9" id="KW-1185">Reference proteome</keyword>
<dbReference type="GO" id="GO:0051536">
    <property type="term" value="F:iron-sulfur cluster binding"/>
    <property type="evidence" value="ECO:0007669"/>
    <property type="project" value="UniProtKB-KW"/>
</dbReference>
<evidence type="ECO:0000256" key="2">
    <source>
        <dbReference type="ARBA" id="ARBA00022723"/>
    </source>
</evidence>
<evidence type="ECO:0000256" key="1">
    <source>
        <dbReference type="ARBA" id="ARBA00022448"/>
    </source>
</evidence>
<dbReference type="Proteomes" id="UP000481872">
    <property type="component" value="Unassembled WGS sequence"/>
</dbReference>
<protein>
    <recommendedName>
        <fullName evidence="6">Ferredoxin</fullName>
    </recommendedName>
</protein>
<comment type="function">
    <text evidence="6">Ferredoxins are iron-sulfur proteins that transfer electrons in a wide variety of metabolic reactions.</text>
</comment>
<gene>
    <name evidence="8" type="ORF">G3M99_03805</name>
</gene>
<keyword evidence="2 6" id="KW-0479">Metal-binding</keyword>
<keyword evidence="5 6" id="KW-0411">Iron-sulfur</keyword>
<evidence type="ECO:0000259" key="7">
    <source>
        <dbReference type="PROSITE" id="PS51379"/>
    </source>
</evidence>
<dbReference type="InterPro" id="IPR051269">
    <property type="entry name" value="Fe-S_cluster_ET"/>
</dbReference>
<feature type="domain" description="4Fe-4S ferredoxin-type" evidence="7">
    <location>
        <begin position="1"/>
        <end position="29"/>
    </location>
</feature>
<evidence type="ECO:0000256" key="6">
    <source>
        <dbReference type="RuleBase" id="RU368020"/>
    </source>
</evidence>
<dbReference type="GO" id="GO:0005506">
    <property type="term" value="F:iron ion binding"/>
    <property type="evidence" value="ECO:0007669"/>
    <property type="project" value="UniProtKB-UniRule"/>
</dbReference>
<dbReference type="SUPFAM" id="SSF54862">
    <property type="entry name" value="4Fe-4S ferredoxins"/>
    <property type="match status" value="1"/>
</dbReference>
<keyword evidence="3 6" id="KW-0249">Electron transport</keyword>
<evidence type="ECO:0000313" key="9">
    <source>
        <dbReference type="Proteomes" id="UP000481872"/>
    </source>
</evidence>
<evidence type="ECO:0000256" key="3">
    <source>
        <dbReference type="ARBA" id="ARBA00022982"/>
    </source>
</evidence>
<keyword evidence="1 6" id="KW-0813">Transport</keyword>
<dbReference type="PRINTS" id="PR00352">
    <property type="entry name" value="3FE4SFRDOXIN"/>
</dbReference>
<dbReference type="Gene3D" id="3.30.70.20">
    <property type="match status" value="1"/>
</dbReference>
<proteinExistence type="predicted"/>
<dbReference type="InterPro" id="IPR017896">
    <property type="entry name" value="4Fe4S_Fe-S-bd"/>
</dbReference>
<dbReference type="RefSeq" id="WP_061994007.1">
    <property type="nucleotide sequence ID" value="NZ_JAAGPU010000004.1"/>
</dbReference>
<keyword evidence="4 6" id="KW-0408">Iron</keyword>
<dbReference type="AlphaFoldDB" id="A0A6M0GZM4"/>
<dbReference type="PANTHER" id="PTHR36923:SF3">
    <property type="entry name" value="FERREDOXIN"/>
    <property type="match status" value="1"/>
</dbReference>
<dbReference type="PROSITE" id="PS51379">
    <property type="entry name" value="4FE4S_FER_2"/>
    <property type="match status" value="1"/>
</dbReference>
<sequence length="62" mass="6680">MIAKVDKATCISCGSCAKLCPEVFEIGDGDKAYVKVEKVPVINEFDAKKAEKNCPVEAIKTC</sequence>
<dbReference type="GO" id="GO:0009055">
    <property type="term" value="F:electron transfer activity"/>
    <property type="evidence" value="ECO:0007669"/>
    <property type="project" value="UniProtKB-UniRule"/>
</dbReference>
<dbReference type="PROSITE" id="PS00198">
    <property type="entry name" value="4FE4S_FER_1"/>
    <property type="match status" value="1"/>
</dbReference>
<dbReference type="PANTHER" id="PTHR36923">
    <property type="entry name" value="FERREDOXIN"/>
    <property type="match status" value="1"/>
</dbReference>
<reference evidence="8 9" key="1">
    <citation type="submission" date="2020-02" db="EMBL/GenBank/DDBJ databases">
        <title>Genome assembly of a novel Clostridium senegalense strain.</title>
        <authorList>
            <person name="Gupta T.B."/>
            <person name="Jauregui R."/>
            <person name="Maclean P."/>
            <person name="Nawarathana A."/>
            <person name="Brightwell G."/>
        </authorList>
    </citation>
    <scope>NUCLEOTIDE SEQUENCE [LARGE SCALE GENOMIC DNA]</scope>
    <source>
        <strain evidence="8 9">AGRFS4</strain>
    </source>
</reference>
<dbReference type="Pfam" id="PF13370">
    <property type="entry name" value="Fer4_13"/>
    <property type="match status" value="1"/>
</dbReference>
<organism evidence="8 9">
    <name type="scientific">Clostridium senegalense</name>
    <dbReference type="NCBI Taxonomy" id="1465809"/>
    <lineage>
        <taxon>Bacteria</taxon>
        <taxon>Bacillati</taxon>
        <taxon>Bacillota</taxon>
        <taxon>Clostridia</taxon>
        <taxon>Eubacteriales</taxon>
        <taxon>Clostridiaceae</taxon>
        <taxon>Clostridium</taxon>
    </lineage>
</organism>
<accession>A0A6M0GZM4</accession>
<evidence type="ECO:0000256" key="5">
    <source>
        <dbReference type="ARBA" id="ARBA00023014"/>
    </source>
</evidence>
<dbReference type="InterPro" id="IPR001080">
    <property type="entry name" value="3Fe4S_ferredoxin"/>
</dbReference>